<feature type="chain" id="PRO_5045143373" evidence="1">
    <location>
        <begin position="28"/>
        <end position="205"/>
    </location>
</feature>
<keyword evidence="1" id="KW-0732">Signal</keyword>
<gene>
    <name evidence="2" type="ORF">ACFQ35_13340</name>
</gene>
<dbReference type="Proteomes" id="UP001597263">
    <property type="component" value="Unassembled WGS sequence"/>
</dbReference>
<reference evidence="3" key="1">
    <citation type="journal article" date="2019" name="Int. J. Syst. Evol. Microbiol.">
        <title>The Global Catalogue of Microorganisms (GCM) 10K type strain sequencing project: providing services to taxonomists for standard genome sequencing and annotation.</title>
        <authorList>
            <consortium name="The Broad Institute Genomics Platform"/>
            <consortium name="The Broad Institute Genome Sequencing Center for Infectious Disease"/>
            <person name="Wu L."/>
            <person name="Ma J."/>
        </authorList>
    </citation>
    <scope>NUCLEOTIDE SEQUENCE [LARGE SCALE GENOMIC DNA]</scope>
    <source>
        <strain evidence="3">CCUG 49584</strain>
    </source>
</reference>
<evidence type="ECO:0000313" key="2">
    <source>
        <dbReference type="EMBL" id="MFD1228122.1"/>
    </source>
</evidence>
<dbReference type="InterPro" id="IPR010319">
    <property type="entry name" value="Transglutaminase-like_Cys_pept"/>
</dbReference>
<dbReference type="RefSeq" id="WP_289384473.1">
    <property type="nucleotide sequence ID" value="NZ_JAUCBM010000001.1"/>
</dbReference>
<dbReference type="PANTHER" id="PTHR39327">
    <property type="match status" value="1"/>
</dbReference>
<evidence type="ECO:0000256" key="1">
    <source>
        <dbReference type="SAM" id="SignalP"/>
    </source>
</evidence>
<accession>A0ABW3V646</accession>
<evidence type="ECO:0000313" key="3">
    <source>
        <dbReference type="Proteomes" id="UP001597263"/>
    </source>
</evidence>
<protein>
    <submittedName>
        <fullName evidence="2">Transglutaminase-like cysteine peptidase</fullName>
    </submittedName>
</protein>
<comment type="caution">
    <text evidence="2">The sequence shown here is derived from an EMBL/GenBank/DDBJ whole genome shotgun (WGS) entry which is preliminary data.</text>
</comment>
<keyword evidence="3" id="KW-1185">Reference proteome</keyword>
<organism evidence="2 3">
    <name type="scientific">Pseudochrobactrum kiredjianiae</name>
    <dbReference type="NCBI Taxonomy" id="386305"/>
    <lineage>
        <taxon>Bacteria</taxon>
        <taxon>Pseudomonadati</taxon>
        <taxon>Pseudomonadota</taxon>
        <taxon>Alphaproteobacteria</taxon>
        <taxon>Hyphomicrobiales</taxon>
        <taxon>Brucellaceae</taxon>
        <taxon>Pseudochrobactrum</taxon>
    </lineage>
</organism>
<name>A0ABW3V646_9HYPH</name>
<feature type="signal peptide" evidence="1">
    <location>
        <begin position="1"/>
        <end position="27"/>
    </location>
</feature>
<proteinExistence type="predicted"/>
<dbReference type="Pfam" id="PF06035">
    <property type="entry name" value="Peptidase_C93"/>
    <property type="match status" value="1"/>
</dbReference>
<dbReference type="PANTHER" id="PTHR39327:SF1">
    <property type="entry name" value="BLR5470 PROTEIN"/>
    <property type="match status" value="1"/>
</dbReference>
<dbReference type="EMBL" id="JBHTMA010000040">
    <property type="protein sequence ID" value="MFD1228122.1"/>
    <property type="molecule type" value="Genomic_DNA"/>
</dbReference>
<dbReference type="Gene3D" id="3.10.620.30">
    <property type="match status" value="1"/>
</dbReference>
<sequence length="205" mass="22531">MFSFVKFKNLALSAAGLVLALGASAQATELNTPFMATGGLTSQPIGHYEFCKRLPNECNLTSAQTAPIKLDQATWAKIVQVNLDVNANIKPVTDMELYGQEEYWAYPVDAGDCEDYVLLKRRELAEAGLPLGSLLITVLRKPDGEGHAVLTVRTDRGDFILDNLTDAVKNWQETDYTYLKRQAANHTGRWVSIETPSNLVVGAVK</sequence>